<reference evidence="1 2" key="1">
    <citation type="submission" date="2019-05" db="EMBL/GenBank/DDBJ databases">
        <title>Another draft genome of Portunus trituberculatus and its Hox gene families provides insights of decapod evolution.</title>
        <authorList>
            <person name="Jeong J.-H."/>
            <person name="Song I."/>
            <person name="Kim S."/>
            <person name="Choi T."/>
            <person name="Kim D."/>
            <person name="Ryu S."/>
            <person name="Kim W."/>
        </authorList>
    </citation>
    <scope>NUCLEOTIDE SEQUENCE [LARGE SCALE GENOMIC DNA]</scope>
    <source>
        <tissue evidence="1">Muscle</tissue>
    </source>
</reference>
<keyword evidence="2" id="KW-1185">Reference proteome</keyword>
<organism evidence="1 2">
    <name type="scientific">Portunus trituberculatus</name>
    <name type="common">Swimming crab</name>
    <name type="synonym">Neptunus trituberculatus</name>
    <dbReference type="NCBI Taxonomy" id="210409"/>
    <lineage>
        <taxon>Eukaryota</taxon>
        <taxon>Metazoa</taxon>
        <taxon>Ecdysozoa</taxon>
        <taxon>Arthropoda</taxon>
        <taxon>Crustacea</taxon>
        <taxon>Multicrustacea</taxon>
        <taxon>Malacostraca</taxon>
        <taxon>Eumalacostraca</taxon>
        <taxon>Eucarida</taxon>
        <taxon>Decapoda</taxon>
        <taxon>Pleocyemata</taxon>
        <taxon>Brachyura</taxon>
        <taxon>Eubrachyura</taxon>
        <taxon>Portunoidea</taxon>
        <taxon>Portunidae</taxon>
        <taxon>Portuninae</taxon>
        <taxon>Portunus</taxon>
    </lineage>
</organism>
<comment type="caution">
    <text evidence="1">The sequence shown here is derived from an EMBL/GenBank/DDBJ whole genome shotgun (WGS) entry which is preliminary data.</text>
</comment>
<gene>
    <name evidence="1" type="ORF">E2C01_046057</name>
</gene>
<evidence type="ECO:0000313" key="1">
    <source>
        <dbReference type="EMBL" id="MPC52195.1"/>
    </source>
</evidence>
<sequence length="139" mass="15363">MDTSTITFPGRRAACNSTNSSPSLPLLTHLRKLLTLRVRQELIVDHVQEAVGGWHQVRVLFRQFMGVLTGAEVRGDVGLHTRPVPSHSHPFVLILLLPEPWREVQDHVGKPLLQHANVGGSDAAPAHAVIADKEERRVV</sequence>
<dbReference type="Proteomes" id="UP000324222">
    <property type="component" value="Unassembled WGS sequence"/>
</dbReference>
<proteinExistence type="predicted"/>
<dbReference type="AlphaFoldDB" id="A0A5B7G422"/>
<name>A0A5B7G422_PORTR</name>
<accession>A0A5B7G422</accession>
<evidence type="ECO:0000313" key="2">
    <source>
        <dbReference type="Proteomes" id="UP000324222"/>
    </source>
</evidence>
<dbReference type="EMBL" id="VSRR010010693">
    <property type="protein sequence ID" value="MPC52195.1"/>
    <property type="molecule type" value="Genomic_DNA"/>
</dbReference>
<protein>
    <submittedName>
        <fullName evidence="1">Uncharacterized protein</fullName>
    </submittedName>
</protein>